<gene>
    <name evidence="2" type="ORF">D1115_16550</name>
</gene>
<keyword evidence="3" id="KW-1185">Reference proteome</keyword>
<feature type="domain" description="Aminoglycoside phosphotransferase" evidence="1">
    <location>
        <begin position="106"/>
        <end position="162"/>
    </location>
</feature>
<reference evidence="2 3" key="1">
    <citation type="submission" date="2018-08" db="EMBL/GenBank/DDBJ databases">
        <title>Genomic taxonomy of the Vibrionaceae family.</title>
        <authorList>
            <person name="Gomez-Gil B."/>
            <person name="Tanaka M."/>
            <person name="Sawabe T."/>
            <person name="Enciso-Ibarra K."/>
        </authorList>
    </citation>
    <scope>NUCLEOTIDE SEQUENCE [LARGE SCALE GENOMIC DNA]</scope>
    <source>
        <strain evidence="2 3">CAIM 1831</strain>
    </source>
</reference>
<dbReference type="InterPro" id="IPR011009">
    <property type="entry name" value="Kinase-like_dom_sf"/>
</dbReference>
<evidence type="ECO:0000259" key="1">
    <source>
        <dbReference type="Pfam" id="PF01636"/>
    </source>
</evidence>
<dbReference type="InterPro" id="IPR002575">
    <property type="entry name" value="Aminoglycoside_PTrfase"/>
</dbReference>
<evidence type="ECO:0000313" key="3">
    <source>
        <dbReference type="Proteomes" id="UP000262832"/>
    </source>
</evidence>
<name>A0ABN5PHP5_9VIBR</name>
<dbReference type="Proteomes" id="UP000262832">
    <property type="component" value="Chromosome II"/>
</dbReference>
<organism evidence="2 3">
    <name type="scientific">Vibrio alfacsensis</name>
    <dbReference type="NCBI Taxonomy" id="1074311"/>
    <lineage>
        <taxon>Bacteria</taxon>
        <taxon>Pseudomonadati</taxon>
        <taxon>Pseudomonadota</taxon>
        <taxon>Gammaproteobacteria</taxon>
        <taxon>Vibrionales</taxon>
        <taxon>Vibrionaceae</taxon>
        <taxon>Vibrio</taxon>
    </lineage>
</organism>
<protein>
    <submittedName>
        <fullName evidence="2">Aminoglycoside phosphotransferase family protein</fullName>
    </submittedName>
</protein>
<proteinExistence type="predicted"/>
<dbReference type="RefSeq" id="WP_128812551.1">
    <property type="nucleotide sequence ID" value="NZ_CP032094.1"/>
</dbReference>
<dbReference type="Gene3D" id="3.90.1200.10">
    <property type="match status" value="1"/>
</dbReference>
<dbReference type="Pfam" id="PF01636">
    <property type="entry name" value="APH"/>
    <property type="match status" value="1"/>
</dbReference>
<sequence length="257" mass="29617">METLQGGREWAIYRKDDVVLRPANHWTMTVHLFLKHLHSNGFLACPKPISIEKGKEILTYVDGQSYNYPLNGPISSIIALKSAAKMLRNLHDASANFLNDHQDTVLHWMLPERLPKEVICHGDFMPYNVALDGECVVGVFDFDTIHPAPRVWDIAMSVYGWAPFKTNEYDKLGTLEEQIRRAKLFCDSYGCSRLDREELVDVMTLRLTALVNYMRTMATKGDASFQENMQDCHHDAYLQDIEYLRKHRRVITQGLLD</sequence>
<dbReference type="EMBL" id="CP032094">
    <property type="protein sequence ID" value="AXY02640.1"/>
    <property type="molecule type" value="Genomic_DNA"/>
</dbReference>
<dbReference type="SUPFAM" id="SSF56112">
    <property type="entry name" value="Protein kinase-like (PK-like)"/>
    <property type="match status" value="1"/>
</dbReference>
<evidence type="ECO:0000313" key="2">
    <source>
        <dbReference type="EMBL" id="AXY02640.1"/>
    </source>
</evidence>
<accession>A0ABN5PHP5</accession>